<proteinExistence type="predicted"/>
<gene>
    <name evidence="1" type="ORF">WH50_15230</name>
</gene>
<evidence type="ECO:0000313" key="2">
    <source>
        <dbReference type="Proteomes" id="UP000248090"/>
    </source>
</evidence>
<protein>
    <recommendedName>
        <fullName evidence="3">ANTAR domain-containing protein</fullName>
    </recommendedName>
</protein>
<accession>A0ABX5LVQ9</accession>
<evidence type="ECO:0000313" key="1">
    <source>
        <dbReference type="EMBL" id="PXF30421.1"/>
    </source>
</evidence>
<organism evidence="1 2">
    <name type="scientific">Pokkaliibacter plantistimulans</name>
    <dbReference type="NCBI Taxonomy" id="1635171"/>
    <lineage>
        <taxon>Bacteria</taxon>
        <taxon>Pseudomonadati</taxon>
        <taxon>Pseudomonadota</taxon>
        <taxon>Gammaproteobacteria</taxon>
        <taxon>Oceanospirillales</taxon>
        <taxon>Balneatrichaceae</taxon>
        <taxon>Pokkaliibacter</taxon>
    </lineage>
</organism>
<reference evidence="1 2" key="1">
    <citation type="submission" date="2015-03" db="EMBL/GenBank/DDBJ databases">
        <authorList>
            <person name="Krishnan R."/>
            <person name="Midha S."/>
            <person name="Patil P.B."/>
            <person name="Rameshkumar N."/>
        </authorList>
    </citation>
    <scope>NUCLEOTIDE SEQUENCE [LARGE SCALE GENOMIC DNA]</scope>
    <source>
        <strain evidence="1 2">L1E11</strain>
    </source>
</reference>
<comment type="caution">
    <text evidence="1">The sequence shown here is derived from an EMBL/GenBank/DDBJ whole genome shotgun (WGS) entry which is preliminary data.</text>
</comment>
<dbReference type="EMBL" id="LAPT01000076">
    <property type="protein sequence ID" value="PXF30421.1"/>
    <property type="molecule type" value="Genomic_DNA"/>
</dbReference>
<keyword evidence="2" id="KW-1185">Reference proteome</keyword>
<dbReference type="Proteomes" id="UP000248090">
    <property type="component" value="Unassembled WGS sequence"/>
</dbReference>
<name>A0ABX5LVQ9_9GAMM</name>
<evidence type="ECO:0008006" key="3">
    <source>
        <dbReference type="Google" id="ProtNLM"/>
    </source>
</evidence>
<sequence>MVSKRPGGPGVVVPLFGERTAPPAAGEVKKVSPVPPVPDYRHEYPCSVLDVAVGVVHVTVLATSETVALEEAYQAAKRRGCRNIIDMAIGHMTEQEMASRPQ</sequence>